<evidence type="ECO:0000313" key="2">
    <source>
        <dbReference type="EMBL" id="PYE17466.1"/>
    </source>
</evidence>
<dbReference type="InterPro" id="IPR018713">
    <property type="entry name" value="MPAB/Lcp_cat_dom"/>
</dbReference>
<protein>
    <submittedName>
        <fullName evidence="2">Uncharacterized protein DUF2236</fullName>
    </submittedName>
</protein>
<dbReference type="EMBL" id="QJSP01000006">
    <property type="protein sequence ID" value="PYE17466.1"/>
    <property type="molecule type" value="Genomic_DNA"/>
</dbReference>
<gene>
    <name evidence="2" type="ORF">DFR67_106169</name>
</gene>
<dbReference type="OrthoDB" id="108890at2"/>
<dbReference type="AlphaFoldDB" id="A0A318RQB0"/>
<dbReference type="Pfam" id="PF09995">
    <property type="entry name" value="MPAB_Lcp_cat"/>
    <property type="match status" value="1"/>
</dbReference>
<sequence length="366" mass="41311">MRHVANDRSVTSVQHVLTKERLLGTERRWRRFGEPTPAGVSLTADGTPDYGIFGPGSEVWEVLLHPATIVFHNSIQSFMQTIYKPIEAGIRDRDPISLKGREGTLTFFDSFERLQRNAGMHAPMWLGDTETAEKMAKHLRTIHRRVAGDIIDVGEPELGGYAATDSREVMWAALTEMHPMLRVYEAFAFREGKLPHRLPSEARDRFMGESARYVRLHGVPEDEIPTTMAQLAVLYEKYDDLFRHSSTMKLIPETGEDFEKVMGKAMIKNFHITQIRAILPLMIQAIIFNLPMAGVLSGKARRALGLGRARAGLAVLSSKAVLPIVWLMQQPPIERQFMRLMWGPDGVMLIESARRLHRDAMAAQSS</sequence>
<keyword evidence="3" id="KW-1185">Reference proteome</keyword>
<name>A0A318RQB0_WILLI</name>
<organism evidence="2 3">
    <name type="scientific">Williamsia limnetica</name>
    <dbReference type="NCBI Taxonomy" id="882452"/>
    <lineage>
        <taxon>Bacteria</taxon>
        <taxon>Bacillati</taxon>
        <taxon>Actinomycetota</taxon>
        <taxon>Actinomycetes</taxon>
        <taxon>Mycobacteriales</taxon>
        <taxon>Nocardiaceae</taxon>
        <taxon>Williamsia</taxon>
    </lineage>
</organism>
<evidence type="ECO:0000313" key="3">
    <source>
        <dbReference type="Proteomes" id="UP000247591"/>
    </source>
</evidence>
<comment type="caution">
    <text evidence="2">The sequence shown here is derived from an EMBL/GenBank/DDBJ whole genome shotgun (WGS) entry which is preliminary data.</text>
</comment>
<accession>A0A318RQB0</accession>
<proteinExistence type="predicted"/>
<evidence type="ECO:0000259" key="1">
    <source>
        <dbReference type="Pfam" id="PF09995"/>
    </source>
</evidence>
<dbReference type="GO" id="GO:0016491">
    <property type="term" value="F:oxidoreductase activity"/>
    <property type="evidence" value="ECO:0007669"/>
    <property type="project" value="InterPro"/>
</dbReference>
<feature type="domain" description="ER-bound oxygenase mpaB/mpaB'/Rubber oxygenase catalytic" evidence="1">
    <location>
        <begin position="103"/>
        <end position="310"/>
    </location>
</feature>
<dbReference type="Proteomes" id="UP000247591">
    <property type="component" value="Unassembled WGS sequence"/>
</dbReference>
<reference evidence="2 3" key="1">
    <citation type="submission" date="2018-06" db="EMBL/GenBank/DDBJ databases">
        <title>Genomic Encyclopedia of Type Strains, Phase IV (KMG-IV): sequencing the most valuable type-strain genomes for metagenomic binning, comparative biology and taxonomic classification.</title>
        <authorList>
            <person name="Goeker M."/>
        </authorList>
    </citation>
    <scope>NUCLEOTIDE SEQUENCE [LARGE SCALE GENOMIC DNA]</scope>
    <source>
        <strain evidence="2 3">DSM 45521</strain>
    </source>
</reference>